<dbReference type="RefSeq" id="WP_064029180.1">
    <property type="nucleotide sequence ID" value="NZ_LUUK01000176.1"/>
</dbReference>
<dbReference type="OrthoDB" id="9800421at2"/>
<accession>A0A177NJY3</accession>
<proteinExistence type="predicted"/>
<evidence type="ECO:0000313" key="1">
    <source>
        <dbReference type="EMBL" id="OAI17723.1"/>
    </source>
</evidence>
<dbReference type="PIRSF" id="PIRSF030820">
    <property type="entry name" value="UCP030820"/>
    <property type="match status" value="1"/>
</dbReference>
<sequence>MQIIKDRTLTTDAWRFLADDAEIPGDSDVTVTLQRWLNDKAVLSGRTGQTGVRIEPDDNIGDLAGDLPNLSLIEVDFPTFTDGRGFSLVRLLRDKYGYRSEIRAVGQFSADQVFYLSRVGVDTFALADEAQAQVALAAFNDFSVTYQPSAR</sequence>
<dbReference type="STRING" id="702114.A1355_07075"/>
<protein>
    <submittedName>
        <fullName evidence="1">Oxidoreductase</fullName>
    </submittedName>
</protein>
<keyword evidence="2" id="KW-1185">Reference proteome</keyword>
<dbReference type="InterPro" id="IPR008318">
    <property type="entry name" value="UCP030820"/>
</dbReference>
<name>A0A177NJY3_9GAMM</name>
<organism evidence="1 2">
    <name type="scientific">Methylomonas koyamae</name>
    <dbReference type="NCBI Taxonomy" id="702114"/>
    <lineage>
        <taxon>Bacteria</taxon>
        <taxon>Pseudomonadati</taxon>
        <taxon>Pseudomonadota</taxon>
        <taxon>Gammaproteobacteria</taxon>
        <taxon>Methylococcales</taxon>
        <taxon>Methylococcaceae</taxon>
        <taxon>Methylomonas</taxon>
    </lineage>
</organism>
<dbReference type="Proteomes" id="UP000077628">
    <property type="component" value="Unassembled WGS sequence"/>
</dbReference>
<reference evidence="2" key="1">
    <citation type="submission" date="2016-03" db="EMBL/GenBank/DDBJ databases">
        <authorList>
            <person name="Heylen K."/>
            <person name="De Vos P."/>
            <person name="Vekeman B."/>
        </authorList>
    </citation>
    <scope>NUCLEOTIDE SEQUENCE [LARGE SCALE GENOMIC DNA]</scope>
    <source>
        <strain evidence="2">R-45383</strain>
    </source>
</reference>
<dbReference type="Pfam" id="PF06073">
    <property type="entry name" value="DUF934"/>
    <property type="match status" value="1"/>
</dbReference>
<evidence type="ECO:0000313" key="2">
    <source>
        <dbReference type="Proteomes" id="UP000077628"/>
    </source>
</evidence>
<comment type="caution">
    <text evidence="1">The sequence shown here is derived from an EMBL/GenBank/DDBJ whole genome shotgun (WGS) entry which is preliminary data.</text>
</comment>
<gene>
    <name evidence="1" type="ORF">A1355_07075</name>
</gene>
<dbReference type="EMBL" id="LUUK01000176">
    <property type="protein sequence ID" value="OAI17723.1"/>
    <property type="molecule type" value="Genomic_DNA"/>
</dbReference>
<dbReference type="AlphaFoldDB" id="A0A177NJY3"/>